<proteinExistence type="inferred from homology"/>
<keyword evidence="8" id="KW-1133">Transmembrane helix</keyword>
<dbReference type="GO" id="GO:0016020">
    <property type="term" value="C:membrane"/>
    <property type="evidence" value="ECO:0007669"/>
    <property type="project" value="UniProtKB-SubCell"/>
</dbReference>
<reference evidence="15" key="1">
    <citation type="journal article" date="2012" name="Science">
        <title>The Paleozoic origin of enzymatic lignin decomposition reconstructed from 31 fungal genomes.</title>
        <authorList>
            <person name="Floudas D."/>
            <person name="Binder M."/>
            <person name="Riley R."/>
            <person name="Barry K."/>
            <person name="Blanchette R.A."/>
            <person name="Henrissat B."/>
            <person name="Martinez A.T."/>
            <person name="Otillar R."/>
            <person name="Spatafora J.W."/>
            <person name="Yadav J.S."/>
            <person name="Aerts A."/>
            <person name="Benoit I."/>
            <person name="Boyd A."/>
            <person name="Carlson A."/>
            <person name="Copeland A."/>
            <person name="Coutinho P.M."/>
            <person name="de Vries R.P."/>
            <person name="Ferreira P."/>
            <person name="Findley K."/>
            <person name="Foster B."/>
            <person name="Gaskell J."/>
            <person name="Glotzer D."/>
            <person name="Gorecki P."/>
            <person name="Heitman J."/>
            <person name="Hesse C."/>
            <person name="Hori C."/>
            <person name="Igarashi K."/>
            <person name="Jurgens J.A."/>
            <person name="Kallen N."/>
            <person name="Kersten P."/>
            <person name="Kohler A."/>
            <person name="Kuees U."/>
            <person name="Kumar T.K.A."/>
            <person name="Kuo A."/>
            <person name="LaButti K."/>
            <person name="Larrondo L.F."/>
            <person name="Lindquist E."/>
            <person name="Ling A."/>
            <person name="Lombard V."/>
            <person name="Lucas S."/>
            <person name="Lundell T."/>
            <person name="Martin R."/>
            <person name="McLaughlin D.J."/>
            <person name="Morgenstern I."/>
            <person name="Morin E."/>
            <person name="Murat C."/>
            <person name="Nagy L.G."/>
            <person name="Nolan M."/>
            <person name="Ohm R.A."/>
            <person name="Patyshakuliyeva A."/>
            <person name="Rokas A."/>
            <person name="Ruiz-Duenas F.J."/>
            <person name="Sabat G."/>
            <person name="Salamov A."/>
            <person name="Samejima M."/>
            <person name="Schmutz J."/>
            <person name="Slot J.C."/>
            <person name="St John F."/>
            <person name="Stenlid J."/>
            <person name="Sun H."/>
            <person name="Sun S."/>
            <person name="Syed K."/>
            <person name="Tsang A."/>
            <person name="Wiebenga A."/>
            <person name="Young D."/>
            <person name="Pisabarro A."/>
            <person name="Eastwood D.C."/>
            <person name="Martin F."/>
            <person name="Cullen D."/>
            <person name="Grigoriev I.V."/>
            <person name="Hibbett D.S."/>
        </authorList>
    </citation>
    <scope>NUCLEOTIDE SEQUENCE [LARGE SCALE GENOMIC DNA]</scope>
    <source>
        <strain evidence="15">RWD-64-598 SS2</strain>
    </source>
</reference>
<dbReference type="GO" id="GO:0004497">
    <property type="term" value="F:monooxygenase activity"/>
    <property type="evidence" value="ECO:0007669"/>
    <property type="project" value="UniProtKB-KW"/>
</dbReference>
<evidence type="ECO:0000256" key="9">
    <source>
        <dbReference type="ARBA" id="ARBA00023002"/>
    </source>
</evidence>
<keyword evidence="6" id="KW-0812">Transmembrane</keyword>
<keyword evidence="9" id="KW-0560">Oxidoreductase</keyword>
<keyword evidence="5 13" id="KW-0349">Heme</keyword>
<evidence type="ECO:0000256" key="3">
    <source>
        <dbReference type="ARBA" id="ARBA00004721"/>
    </source>
</evidence>
<evidence type="ECO:0000256" key="1">
    <source>
        <dbReference type="ARBA" id="ARBA00001971"/>
    </source>
</evidence>
<dbReference type="GO" id="GO:0020037">
    <property type="term" value="F:heme binding"/>
    <property type="evidence" value="ECO:0007669"/>
    <property type="project" value="InterPro"/>
</dbReference>
<dbReference type="AlphaFoldDB" id="A0A5M3M8S4"/>
<evidence type="ECO:0000256" key="10">
    <source>
        <dbReference type="ARBA" id="ARBA00023004"/>
    </source>
</evidence>
<dbReference type="InterPro" id="IPR050121">
    <property type="entry name" value="Cytochrome_P450_monoxygenase"/>
</dbReference>
<gene>
    <name evidence="14" type="ORF">CONPUDRAFT_158945</name>
</gene>
<protein>
    <submittedName>
        <fullName evidence="14">Cytochrome P450</fullName>
    </submittedName>
</protein>
<dbReference type="InterPro" id="IPR036396">
    <property type="entry name" value="Cyt_P450_sf"/>
</dbReference>
<dbReference type="InterPro" id="IPR002403">
    <property type="entry name" value="Cyt_P450_E_grp-IV"/>
</dbReference>
<accession>A0A5M3M8S4</accession>
<dbReference type="Pfam" id="PF00067">
    <property type="entry name" value="p450"/>
    <property type="match status" value="1"/>
</dbReference>
<evidence type="ECO:0000256" key="7">
    <source>
        <dbReference type="ARBA" id="ARBA00022723"/>
    </source>
</evidence>
<dbReference type="RefSeq" id="XP_007774204.1">
    <property type="nucleotide sequence ID" value="XM_007776014.1"/>
</dbReference>
<evidence type="ECO:0000256" key="13">
    <source>
        <dbReference type="PIRSR" id="PIRSR602403-1"/>
    </source>
</evidence>
<name>A0A5M3M8S4_CONPW</name>
<comment type="subcellular location">
    <subcellularLocation>
        <location evidence="2">Membrane</location>
    </subcellularLocation>
</comment>
<evidence type="ECO:0000313" key="14">
    <source>
        <dbReference type="EMBL" id="EIW75483.1"/>
    </source>
</evidence>
<dbReference type="GeneID" id="19204007"/>
<dbReference type="PANTHER" id="PTHR24305:SF166">
    <property type="entry name" value="CYTOCHROME P450 12A4, MITOCHONDRIAL-RELATED"/>
    <property type="match status" value="1"/>
</dbReference>
<dbReference type="SUPFAM" id="SSF48264">
    <property type="entry name" value="Cytochrome P450"/>
    <property type="match status" value="1"/>
</dbReference>
<keyword evidence="11" id="KW-0503">Monooxygenase</keyword>
<evidence type="ECO:0000256" key="6">
    <source>
        <dbReference type="ARBA" id="ARBA00022692"/>
    </source>
</evidence>
<dbReference type="CDD" id="cd11069">
    <property type="entry name" value="CYP_FUM15-like"/>
    <property type="match status" value="1"/>
</dbReference>
<keyword evidence="12" id="KW-0472">Membrane</keyword>
<organism evidence="14 15">
    <name type="scientific">Coniophora puteana (strain RWD-64-598)</name>
    <name type="common">Brown rot fungus</name>
    <dbReference type="NCBI Taxonomy" id="741705"/>
    <lineage>
        <taxon>Eukaryota</taxon>
        <taxon>Fungi</taxon>
        <taxon>Dikarya</taxon>
        <taxon>Basidiomycota</taxon>
        <taxon>Agaricomycotina</taxon>
        <taxon>Agaricomycetes</taxon>
        <taxon>Agaricomycetidae</taxon>
        <taxon>Boletales</taxon>
        <taxon>Coniophorineae</taxon>
        <taxon>Coniophoraceae</taxon>
        <taxon>Coniophora</taxon>
    </lineage>
</organism>
<comment type="cofactor">
    <cofactor evidence="1 13">
        <name>heme</name>
        <dbReference type="ChEBI" id="CHEBI:30413"/>
    </cofactor>
</comment>
<evidence type="ECO:0000256" key="11">
    <source>
        <dbReference type="ARBA" id="ARBA00023033"/>
    </source>
</evidence>
<dbReference type="PRINTS" id="PR00385">
    <property type="entry name" value="P450"/>
</dbReference>
<dbReference type="PRINTS" id="PR00465">
    <property type="entry name" value="EP450IV"/>
</dbReference>
<dbReference type="KEGG" id="cput:CONPUDRAFT_158945"/>
<comment type="pathway">
    <text evidence="3">Secondary metabolite biosynthesis; terpenoid biosynthesis.</text>
</comment>
<keyword evidence="7 13" id="KW-0479">Metal-binding</keyword>
<evidence type="ECO:0000256" key="5">
    <source>
        <dbReference type="ARBA" id="ARBA00022617"/>
    </source>
</evidence>
<feature type="binding site" description="axial binding residue" evidence="13">
    <location>
        <position position="466"/>
    </location>
    <ligand>
        <name>heme</name>
        <dbReference type="ChEBI" id="CHEBI:30413"/>
    </ligand>
    <ligandPart>
        <name>Fe</name>
        <dbReference type="ChEBI" id="CHEBI:18248"/>
    </ligandPart>
</feature>
<evidence type="ECO:0000256" key="8">
    <source>
        <dbReference type="ARBA" id="ARBA00022989"/>
    </source>
</evidence>
<dbReference type="GO" id="GO:0005506">
    <property type="term" value="F:iron ion binding"/>
    <property type="evidence" value="ECO:0007669"/>
    <property type="project" value="InterPro"/>
</dbReference>
<comment type="similarity">
    <text evidence="4">Belongs to the cytochrome P450 family.</text>
</comment>
<evidence type="ECO:0000256" key="12">
    <source>
        <dbReference type="ARBA" id="ARBA00023136"/>
    </source>
</evidence>
<dbReference type="EMBL" id="JH711588">
    <property type="protein sequence ID" value="EIW75483.1"/>
    <property type="molecule type" value="Genomic_DNA"/>
</dbReference>
<dbReference type="OrthoDB" id="1470350at2759"/>
<dbReference type="Proteomes" id="UP000053558">
    <property type="component" value="Unassembled WGS sequence"/>
</dbReference>
<keyword evidence="15" id="KW-1185">Reference proteome</keyword>
<sequence>MLTAVTSVFVYYALKFLRFQYRKLTSPLRHIPGPKATHWMMGNLEVLSKDTQSTQRKWIAEFGSTFTFFGPLNVRSLFTIDTRALSYVLQHGEIYQKPESRREGIIHGQGLLRVRGEQHKNQRRIMNPAFGPLQLRELTPIIFDKVNLMRDLWLREVPADGKPVTLNALSWLSKAALDIIGLAGFHYRFNSLNPEGKPNELNSAFSAVFTASGSFASVNSFVRGMLPILDAVFPDKRRLKVMEARKNMARIGGKLLAESKAQFSDNEKSEDKSKARDLLSLLVKANMSQDGGRHLTDDELSGQIPTFLVAGHETTSTATAWALFSLTQHPAVQSKLRDECLTISIDTPTMDEINALPYLEAVVREVLRVHAPVPLTFRSVTKDDVIPLGTPFVDVNGLRHESIKVAKGDMVAIPIMSTNHSATIWGEDAETFDPERWLEGNTPEGAHGIPGVWGNQMTFMGGPHACIGFRFSLLEMKALLFSLLRSFTFELAVPSGDIVPKQTIVRRPTVASQPEKGAQLPVVVRRYEA</sequence>
<comment type="caution">
    <text evidence="14">The sequence shown here is derived from an EMBL/GenBank/DDBJ whole genome shotgun (WGS) entry which is preliminary data.</text>
</comment>
<dbReference type="InterPro" id="IPR001128">
    <property type="entry name" value="Cyt_P450"/>
</dbReference>
<dbReference type="GO" id="GO:0016705">
    <property type="term" value="F:oxidoreductase activity, acting on paired donors, with incorporation or reduction of molecular oxygen"/>
    <property type="evidence" value="ECO:0007669"/>
    <property type="project" value="InterPro"/>
</dbReference>
<dbReference type="OMA" id="NVKRMAV"/>
<dbReference type="PANTHER" id="PTHR24305">
    <property type="entry name" value="CYTOCHROME P450"/>
    <property type="match status" value="1"/>
</dbReference>
<evidence type="ECO:0000313" key="15">
    <source>
        <dbReference type="Proteomes" id="UP000053558"/>
    </source>
</evidence>
<dbReference type="Gene3D" id="1.10.630.10">
    <property type="entry name" value="Cytochrome P450"/>
    <property type="match status" value="1"/>
</dbReference>
<evidence type="ECO:0000256" key="2">
    <source>
        <dbReference type="ARBA" id="ARBA00004370"/>
    </source>
</evidence>
<keyword evidence="10 13" id="KW-0408">Iron</keyword>
<evidence type="ECO:0000256" key="4">
    <source>
        <dbReference type="ARBA" id="ARBA00010617"/>
    </source>
</evidence>